<accession>A0A5C2H4L9</accession>
<keyword evidence="1" id="KW-0488">Methylation</keyword>
<proteinExistence type="predicted"/>
<dbReference type="InterPro" id="IPR012902">
    <property type="entry name" value="N_methyl_site"/>
</dbReference>
<dbReference type="SUPFAM" id="SSF54523">
    <property type="entry name" value="Pili subunits"/>
    <property type="match status" value="1"/>
</dbReference>
<name>A0A5C2H4L9_9BACT</name>
<reference evidence="2 3" key="3">
    <citation type="submission" date="2019-09" db="EMBL/GenBank/DDBJ databases">
        <title>Taxonomic note: a critical rebuttal of the proposed division of the genus Arcobacter into six genera, emended descriptions of Arcobacter anaerophilus and the genus Arcobacter, and an assessment of genus-level boundaries for Epsilonproteobacteria using in silico genomic comparator tools.</title>
        <authorList>
            <person name="On S.L.W."/>
            <person name="Miller W.G."/>
            <person name="Biggs P."/>
            <person name="Cornelius A."/>
            <person name="Vandamme P."/>
        </authorList>
    </citation>
    <scope>NUCLEOTIDE SEQUENCE [LARGE SCALE GENOMIC DNA]</scope>
    <source>
        <strain evidence="2 3">LMG 26638</strain>
    </source>
</reference>
<dbReference type="RefSeq" id="WP_130232857.1">
    <property type="nucleotide sequence ID" value="NZ_BMEF01000004.1"/>
</dbReference>
<dbReference type="KEGG" id="apai:APAC_0757"/>
<gene>
    <name evidence="2" type="ORF">APAC_0757</name>
</gene>
<keyword evidence="3" id="KW-1185">Reference proteome</keyword>
<evidence type="ECO:0000313" key="3">
    <source>
        <dbReference type="Proteomes" id="UP000322726"/>
    </source>
</evidence>
<protein>
    <submittedName>
        <fullName evidence="2">Type II secretion/transformation system, G protein</fullName>
    </submittedName>
</protein>
<dbReference type="GO" id="GO:0015627">
    <property type="term" value="C:type II protein secretion system complex"/>
    <property type="evidence" value="ECO:0007669"/>
    <property type="project" value="InterPro"/>
</dbReference>
<dbReference type="InterPro" id="IPR045584">
    <property type="entry name" value="Pilin-like"/>
</dbReference>
<dbReference type="NCBIfam" id="TIGR02532">
    <property type="entry name" value="IV_pilin_GFxxxE"/>
    <property type="match status" value="1"/>
</dbReference>
<dbReference type="OrthoDB" id="5349145at2"/>
<evidence type="ECO:0000256" key="1">
    <source>
        <dbReference type="ARBA" id="ARBA00022481"/>
    </source>
</evidence>
<organism evidence="2 3">
    <name type="scientific">Malaciobacter pacificus</name>
    <dbReference type="NCBI Taxonomy" id="1080223"/>
    <lineage>
        <taxon>Bacteria</taxon>
        <taxon>Pseudomonadati</taxon>
        <taxon>Campylobacterota</taxon>
        <taxon>Epsilonproteobacteria</taxon>
        <taxon>Campylobacterales</taxon>
        <taxon>Arcobacteraceae</taxon>
        <taxon>Malaciobacter</taxon>
    </lineage>
</organism>
<dbReference type="PROSITE" id="PS00409">
    <property type="entry name" value="PROKAR_NTER_METHYL"/>
    <property type="match status" value="1"/>
</dbReference>
<dbReference type="AlphaFoldDB" id="A0A5C2H4L9"/>
<dbReference type="EMBL" id="CP035928">
    <property type="protein sequence ID" value="QEP33901.1"/>
    <property type="molecule type" value="Genomic_DNA"/>
</dbReference>
<evidence type="ECO:0000313" key="2">
    <source>
        <dbReference type="EMBL" id="QEP33901.1"/>
    </source>
</evidence>
<dbReference type="Pfam" id="PF07963">
    <property type="entry name" value="N_methyl"/>
    <property type="match status" value="1"/>
</dbReference>
<dbReference type="Gene3D" id="3.30.700.10">
    <property type="entry name" value="Glycoprotein, Type 4 Pilin"/>
    <property type="match status" value="1"/>
</dbReference>
<dbReference type="Proteomes" id="UP000322726">
    <property type="component" value="Chromosome"/>
</dbReference>
<sequence length="131" mass="14491">MKKGFSLLELIFAIVIIGVIASFAVPKFLDTKDSAVVSTLKRDISSIISSIQTYHLQVGKIDNISDAITLNSQNWTTDETNSKKISDFKSCVTIEVKIDEISLTLDESNTDNVCAKLKEDEGIETQSYQLL</sequence>
<reference evidence="2 3" key="2">
    <citation type="submission" date="2019-09" db="EMBL/GenBank/DDBJ databases">
        <title>Complete genome sequencing of four Arcobacter species reveals a diverse suite of mobile elements.</title>
        <authorList>
            <person name="Miller W.G."/>
            <person name="Yee E."/>
            <person name="Bono J.L."/>
        </authorList>
    </citation>
    <scope>NUCLEOTIDE SEQUENCE [LARGE SCALE GENOMIC DNA]</scope>
    <source>
        <strain evidence="2 3">LMG 26638</strain>
    </source>
</reference>
<dbReference type="GO" id="GO:0015628">
    <property type="term" value="P:protein secretion by the type II secretion system"/>
    <property type="evidence" value="ECO:0007669"/>
    <property type="project" value="InterPro"/>
</dbReference>
<dbReference type="InterPro" id="IPR000983">
    <property type="entry name" value="Bac_GSPG_pilin"/>
</dbReference>
<reference evidence="3" key="1">
    <citation type="submission" date="2019-09" db="EMBL/GenBank/DDBJ databases">
        <title>Complete genome sequencing of four Arcobacter species reveals a diverse suite of mobile elements.</title>
        <authorList>
            <person name="On S.L.W."/>
            <person name="Miller W.G."/>
            <person name="Biggs P."/>
            <person name="Cornelius A."/>
            <person name="Vandamme P."/>
        </authorList>
    </citation>
    <scope>NUCLEOTIDE SEQUENCE [LARGE SCALE GENOMIC DNA]</scope>
    <source>
        <strain evidence="3">LMG 26638</strain>
    </source>
</reference>
<dbReference type="PRINTS" id="PR00813">
    <property type="entry name" value="BCTERIALGSPG"/>
</dbReference>